<dbReference type="EMBL" id="QPJD01000003">
    <property type="protein sequence ID" value="RCW50237.1"/>
    <property type="molecule type" value="Genomic_DNA"/>
</dbReference>
<proteinExistence type="predicted"/>
<evidence type="ECO:0000313" key="2">
    <source>
        <dbReference type="Proteomes" id="UP000252415"/>
    </source>
</evidence>
<reference evidence="1 2" key="1">
    <citation type="submission" date="2018-07" db="EMBL/GenBank/DDBJ databases">
        <title>Genomic Encyclopedia of Type Strains, Phase III (KMG-III): the genomes of soil and plant-associated and newly described type strains.</title>
        <authorList>
            <person name="Whitman W."/>
        </authorList>
    </citation>
    <scope>NUCLEOTIDE SEQUENCE [LARGE SCALE GENOMIC DNA]</scope>
    <source>
        <strain evidence="1 2">CECT 7506</strain>
    </source>
</reference>
<comment type="caution">
    <text evidence="1">The sequence shown here is derived from an EMBL/GenBank/DDBJ whole genome shotgun (WGS) entry which is preliminary data.</text>
</comment>
<name>A0A368W7Z7_9BACL</name>
<keyword evidence="2" id="KW-1185">Reference proteome</keyword>
<sequence>MLPHFHLFCMVTAGIDQGSYQFEKQSFWEHIKVYQDIFRSLFSSDIKVVLNGRLGYKDTDGLLQKIMQYGEKHSIKVTLSIKEPNKENRYYKGLQFSVII</sequence>
<dbReference type="Proteomes" id="UP000252415">
    <property type="component" value="Unassembled WGS sequence"/>
</dbReference>
<protein>
    <submittedName>
        <fullName evidence="1">Uncharacterized protein</fullName>
    </submittedName>
</protein>
<accession>A0A368W7Z7</accession>
<organism evidence="1 2">
    <name type="scientific">Paenibacillus prosopidis</name>
    <dbReference type="NCBI Taxonomy" id="630520"/>
    <lineage>
        <taxon>Bacteria</taxon>
        <taxon>Bacillati</taxon>
        <taxon>Bacillota</taxon>
        <taxon>Bacilli</taxon>
        <taxon>Bacillales</taxon>
        <taxon>Paenibacillaceae</taxon>
        <taxon>Paenibacillus</taxon>
    </lineage>
</organism>
<gene>
    <name evidence="1" type="ORF">DFP97_103255</name>
</gene>
<evidence type="ECO:0000313" key="1">
    <source>
        <dbReference type="EMBL" id="RCW50237.1"/>
    </source>
</evidence>
<dbReference type="AlphaFoldDB" id="A0A368W7Z7"/>